<dbReference type="AlphaFoldDB" id="A0A2K8K8X5"/>
<sequence>MKYKKYLMIFISIPKGRNFLFSLLILKKIKIILLEIIYRKIILKTNRKNIFIIILKNKDLQKILNYGLTNLSIIGSDLLINNYKKIIKLKKINSYLFLNNNNIIVTKFFNLCNYYNIKKFNLKLNGVLEFFSNFKNYGLLDITETNKTLYENKLFPKKFLQKINLFIILKNLKKKIIKIINKNVKNFR</sequence>
<protein>
    <recommendedName>
        <fullName evidence="3">ATP phosphoribosyltransferase</fullName>
    </recommendedName>
</protein>
<organism evidence="1 2">
    <name type="scientific">Carsonella ruddii</name>
    <dbReference type="NCBI Taxonomy" id="114186"/>
    <lineage>
        <taxon>Bacteria</taxon>
        <taxon>Pseudomonadati</taxon>
        <taxon>Pseudomonadota</taxon>
        <taxon>Gammaproteobacteria</taxon>
        <taxon>Oceanospirillales</taxon>
        <taxon>Halomonadaceae</taxon>
        <taxon>Zymobacter group</taxon>
        <taxon>Candidatus Carsonella</taxon>
    </lineage>
</organism>
<evidence type="ECO:0008006" key="3">
    <source>
        <dbReference type="Google" id="ProtNLM"/>
    </source>
</evidence>
<name>A0A2K8K8X5_CARRU</name>
<evidence type="ECO:0000313" key="1">
    <source>
        <dbReference type="EMBL" id="ATX33481.1"/>
    </source>
</evidence>
<dbReference type="EMBL" id="CP024798">
    <property type="protein sequence ID" value="ATX33481.1"/>
    <property type="molecule type" value="Genomic_DNA"/>
</dbReference>
<dbReference type="Gene3D" id="3.40.190.10">
    <property type="entry name" value="Periplasmic binding protein-like II"/>
    <property type="match status" value="1"/>
</dbReference>
<proteinExistence type="predicted"/>
<gene>
    <name evidence="1" type="ORF">CUN91_00755</name>
</gene>
<dbReference type="Proteomes" id="UP000230531">
    <property type="component" value="Chromosome"/>
</dbReference>
<evidence type="ECO:0000313" key="2">
    <source>
        <dbReference type="Proteomes" id="UP000230531"/>
    </source>
</evidence>
<dbReference type="SUPFAM" id="SSF53850">
    <property type="entry name" value="Periplasmic binding protein-like II"/>
    <property type="match status" value="1"/>
</dbReference>
<reference evidence="1 2" key="1">
    <citation type="submission" date="2017-11" db="EMBL/GenBank/DDBJ databases">
        <title>The genome sequence of Candidatus Carsonella ruddii from the psyllid Bactericera trigonica.</title>
        <authorList>
            <person name="Katsir L."/>
            <person name="Zhepu R."/>
            <person name="Piasezky A."/>
            <person name="Jong J."/>
            <person name="Sela N."/>
            <person name="Freilich S."/>
            <person name="Bahar O."/>
        </authorList>
    </citation>
    <scope>NUCLEOTIDE SEQUENCE [LARGE SCALE GENOMIC DNA]</scope>
    <source>
        <strain evidence="1 2">BT</strain>
    </source>
</reference>
<accession>A0A2K8K8X5</accession>